<organism evidence="1">
    <name type="scientific">marine sediment metagenome</name>
    <dbReference type="NCBI Taxonomy" id="412755"/>
    <lineage>
        <taxon>unclassified sequences</taxon>
        <taxon>metagenomes</taxon>
        <taxon>ecological metagenomes</taxon>
    </lineage>
</organism>
<comment type="caution">
    <text evidence="1">The sequence shown here is derived from an EMBL/GenBank/DDBJ whole genome shotgun (WGS) entry which is preliminary data.</text>
</comment>
<accession>A0A0F9AZC2</accession>
<gene>
    <name evidence="1" type="ORF">LCGC14_2850800</name>
</gene>
<dbReference type="EMBL" id="LAZR01054825">
    <property type="protein sequence ID" value="KKK77711.1"/>
    <property type="molecule type" value="Genomic_DNA"/>
</dbReference>
<sequence length="27" mass="3128">MSTIIDDAREKIAELEHEQWIAWASAL</sequence>
<protein>
    <submittedName>
        <fullName evidence="1">Uncharacterized protein</fullName>
    </submittedName>
</protein>
<reference evidence="1" key="1">
    <citation type="journal article" date="2015" name="Nature">
        <title>Complex archaea that bridge the gap between prokaryotes and eukaryotes.</title>
        <authorList>
            <person name="Spang A."/>
            <person name="Saw J.H."/>
            <person name="Jorgensen S.L."/>
            <person name="Zaremba-Niedzwiedzka K."/>
            <person name="Martijn J."/>
            <person name="Lind A.E."/>
            <person name="van Eijk R."/>
            <person name="Schleper C."/>
            <person name="Guy L."/>
            <person name="Ettema T.J."/>
        </authorList>
    </citation>
    <scope>NUCLEOTIDE SEQUENCE</scope>
</reference>
<feature type="non-terminal residue" evidence="1">
    <location>
        <position position="27"/>
    </location>
</feature>
<dbReference type="AlphaFoldDB" id="A0A0F9AZC2"/>
<proteinExistence type="predicted"/>
<evidence type="ECO:0000313" key="1">
    <source>
        <dbReference type="EMBL" id="KKK77711.1"/>
    </source>
</evidence>
<name>A0A0F9AZC2_9ZZZZ</name>